<dbReference type="GO" id="GO:0005634">
    <property type="term" value="C:nucleus"/>
    <property type="evidence" value="ECO:0007669"/>
    <property type="project" value="UniProtKB-SubCell"/>
</dbReference>
<dbReference type="PANTHER" id="PTHR15502:SF7">
    <property type="entry name" value="CALCINEURIN-BINDING PROTEIN CABIN-1"/>
    <property type="match status" value="1"/>
</dbReference>
<proteinExistence type="predicted"/>
<dbReference type="Gene3D" id="1.25.40.10">
    <property type="entry name" value="Tetratricopeptide repeat domain"/>
    <property type="match status" value="1"/>
</dbReference>
<evidence type="ECO:0000256" key="2">
    <source>
        <dbReference type="ARBA" id="ARBA00023242"/>
    </source>
</evidence>
<protein>
    <recommendedName>
        <fullName evidence="6">Calcineurin-binding protein cabin-1</fullName>
    </recommendedName>
</protein>
<keyword evidence="2" id="KW-0539">Nucleus</keyword>
<keyword evidence="5" id="KW-1185">Reference proteome</keyword>
<name>A0AA89ANB4_9ASTE</name>
<feature type="region of interest" description="Disordered" evidence="3">
    <location>
        <begin position="336"/>
        <end position="365"/>
    </location>
</feature>
<comment type="caution">
    <text evidence="4">The sequence shown here is derived from an EMBL/GenBank/DDBJ whole genome shotgun (WGS) entry which is preliminary data.</text>
</comment>
<evidence type="ECO:0008006" key="6">
    <source>
        <dbReference type="Google" id="ProtNLM"/>
    </source>
</evidence>
<dbReference type="GO" id="GO:0006325">
    <property type="term" value="P:chromatin organization"/>
    <property type="evidence" value="ECO:0007669"/>
    <property type="project" value="InterPro"/>
</dbReference>
<dbReference type="Proteomes" id="UP001188597">
    <property type="component" value="Unassembled WGS sequence"/>
</dbReference>
<comment type="subcellular location">
    <subcellularLocation>
        <location evidence="1">Nucleus</location>
    </subcellularLocation>
</comment>
<dbReference type="InterPro" id="IPR011990">
    <property type="entry name" value="TPR-like_helical_dom_sf"/>
</dbReference>
<reference evidence="4" key="1">
    <citation type="submission" date="2022-12" db="EMBL/GenBank/DDBJ databases">
        <title>Draft genome assemblies for two species of Escallonia (Escalloniales).</title>
        <authorList>
            <person name="Chanderbali A."/>
            <person name="Dervinis C."/>
            <person name="Anghel I."/>
            <person name="Soltis D."/>
            <person name="Soltis P."/>
            <person name="Zapata F."/>
        </authorList>
    </citation>
    <scope>NUCLEOTIDE SEQUENCE</scope>
    <source>
        <strain evidence="4">UCBG64.0493</strain>
        <tissue evidence="4">Leaf</tissue>
    </source>
</reference>
<gene>
    <name evidence="4" type="ORF">RJ639_013594</name>
</gene>
<accession>A0AA89ANB4</accession>
<dbReference type="InterPro" id="IPR033053">
    <property type="entry name" value="Hir3/CABIN1"/>
</dbReference>
<evidence type="ECO:0000256" key="3">
    <source>
        <dbReference type="SAM" id="MobiDB-lite"/>
    </source>
</evidence>
<dbReference type="SUPFAM" id="SSF48452">
    <property type="entry name" value="TPR-like"/>
    <property type="match status" value="1"/>
</dbReference>
<sequence length="1887" mass="212382">MVRLHSPTTTIHCFSIAAINDTDSKGQWEPLAPTKEAQALFSLFFCISEFHLSQTYHEGLRKLQAKEYEKACELLEAVLKDPLLLSVQPDSNASDGHLLQLRFLALKNLASVFLQQGTLYYENALHCYLQAVEIDSKDSVVWNQLGTLSCSMGLLSISRNCMEKLLEVLIAIGDEIACVSVTELILLHWPSHSRALHVKSTIVESEPIPFAPRGIDKLEPKHVRLKFLDKRKATDDLDEGIVHKKSNQNIDLHLEEVSWTALAGSLMRILLPSGGCGSEQGADSSCRSGDIRLIIHLPHNTQNALGFLERKGPIVIPFGENTSSSGCDSEKGSFGGKEACMYDEQPQERRSSRLKSRKPGKEELDYSTNKDLAKVVLQYLEPFIMGRSVTKKCNADPSRSLACADILANPLDNEFGDVTKFVQETSKNCGAYHVSHLLLEEVAHRGILYQDASAKILELEKLIRHWGQDRTPECNLFLAEVYYDFGSCSSVPSVVSEFMSDASYHLCKLIESVALDYPFNVSGVSGDESCSLTESSQSSCQLGSVLSNKRSFWVRFFYLSGKLSILDVNKAKAQKEFCISLSLLSEKDSEGNYLGSVCLPHCKVITKLTVERVLREINLLEVDLLKTTLDEMIEKERYYDCVSLLAPLLFSKEDTDPVLPSLPHSEGDGITLAELSALDVLIEACEKTKPVNTGVFLNCHRRKLQMLMVAAGMEEHPASQQVHKSELKELSTLETESRESQIKHWNNLVAEEVKAISRCASQMKNFVIPIENSNCFDVPLRICGDIQALLLALMYNIATTHFSRTSSGFGTSDQDVQRERCCFVDSAITFFKLQHLNPNVPVKTQIELIVAIHDMLAEYGLCCASGHDEEEEGTFLKLAIKHLLALDMKLKSNFHSLNRGLEVSQGDELLSQDDIVKRSMNESSLDTMNVQSDRTDIGEPCTLEKDTVDWMASNGISSHKGIEKGQTVVDCDEHAGLESDGKLNKVEKTTNQSTECGNELTEDEKEELELAIDNALDQCFFCLYGLYLRSDSSYEDDLAMHKNTSRGDYQTKEQCADVFQYILPYAKASSRTGLVKLRKVLRAIRKHFPQPPDTVLAGNPIDKFLDDPGLDEEKLSQEAGSDGFLDSIMKALFPDVGGLKQATSSEGSSEPYLEVYRNLYFLLAQSEETSATDKWAGFVLTKEGEEFVEQNANLFKYDLLYNPLRFDGWQRLANIYDEEVDLLLNDGSKQINVTGWRKNATLPQRVEASRRRSRRCLLMTLALAKTAVQQGEIHELLALVYYDGLQNVVPFYDQRSIIPPKDAAWTMFCQNSMRHFKAAFAHKEDWSHVFYLGKLCEKLGYSHEMSFSFYDKAIALNQLAVDPFYRMHASRLKLLCTCGKQNEEALKAVAAYSFNESTKETVMNMFSERHPEVPGLALDIDDSKRKTGSDHLEEMWHMLYNDCLAALEICVEGDLKHFHKARYMLAQGLYRRGQSGDLGKAKDELSFCFKSSRSSFTINMWEIDGMVRKGRRKTPGLSGNRKALEVNLPESSRKFITCIRKYIMFYLKLLDETGDISTLDRAFISLQADKRFSLCLEDFVPLTLGRYIKALISSICQTEINCGAESSSSKHLLEKMFSLFMEQVNLWTDICSLSEIKCPELSESSLYGHLCQYIQMLERHTRLETLERINEKIRKRLKNPKLSNSNCAKVYRQVSGAWCRSLVISMALITPLHSTKLQIPNSSDGGSENTQVLCIDLQTDGSWKSSFEDPNHLRDFERQWNPLLSKIKNVVVKRTSEEDLETANTLLRSSYNFYRDTSCAMLPSGVSLYTLPSKFAAETYVQPGVEGIDILDLSTSRKLLLWAYTLLHGRSANVSVVLKYCEENAKLSELGMRNISGLSAVHFIKEY</sequence>
<dbReference type="EMBL" id="JAVXUP010001693">
    <property type="protein sequence ID" value="KAK3009002.1"/>
    <property type="molecule type" value="Genomic_DNA"/>
</dbReference>
<dbReference type="PANTHER" id="PTHR15502">
    <property type="entry name" value="CALCINEURIN-BINDING PROTEIN CABIN 1-RELATED"/>
    <property type="match status" value="1"/>
</dbReference>
<evidence type="ECO:0000313" key="5">
    <source>
        <dbReference type="Proteomes" id="UP001188597"/>
    </source>
</evidence>
<evidence type="ECO:0000256" key="1">
    <source>
        <dbReference type="ARBA" id="ARBA00004123"/>
    </source>
</evidence>
<evidence type="ECO:0000313" key="4">
    <source>
        <dbReference type="EMBL" id="KAK3009002.1"/>
    </source>
</evidence>
<dbReference type="GO" id="GO:0031491">
    <property type="term" value="F:nucleosome binding"/>
    <property type="evidence" value="ECO:0007669"/>
    <property type="project" value="TreeGrafter"/>
</dbReference>
<organism evidence="4 5">
    <name type="scientific">Escallonia herrerae</name>
    <dbReference type="NCBI Taxonomy" id="1293975"/>
    <lineage>
        <taxon>Eukaryota</taxon>
        <taxon>Viridiplantae</taxon>
        <taxon>Streptophyta</taxon>
        <taxon>Embryophyta</taxon>
        <taxon>Tracheophyta</taxon>
        <taxon>Spermatophyta</taxon>
        <taxon>Magnoliopsida</taxon>
        <taxon>eudicotyledons</taxon>
        <taxon>Gunneridae</taxon>
        <taxon>Pentapetalae</taxon>
        <taxon>asterids</taxon>
        <taxon>campanulids</taxon>
        <taxon>Escalloniales</taxon>
        <taxon>Escalloniaceae</taxon>
        <taxon>Escallonia</taxon>
    </lineage>
</organism>